<name>A0ABP7N2X7_9BACT</name>
<gene>
    <name evidence="1" type="ORF">GCM10022406_19960</name>
</gene>
<reference evidence="2" key="1">
    <citation type="journal article" date="2019" name="Int. J. Syst. Evol. Microbiol.">
        <title>The Global Catalogue of Microorganisms (GCM) 10K type strain sequencing project: providing services to taxonomists for standard genome sequencing and annotation.</title>
        <authorList>
            <consortium name="The Broad Institute Genomics Platform"/>
            <consortium name="The Broad Institute Genome Sequencing Center for Infectious Disease"/>
            <person name="Wu L."/>
            <person name="Ma J."/>
        </authorList>
    </citation>
    <scope>NUCLEOTIDE SEQUENCE [LARGE SCALE GENOMIC DNA]</scope>
    <source>
        <strain evidence="2">JCM 17214</strain>
    </source>
</reference>
<organism evidence="1 2">
    <name type="scientific">Hymenobacter algoricola</name>
    <dbReference type="NCBI Taxonomy" id="486267"/>
    <lineage>
        <taxon>Bacteria</taxon>
        <taxon>Pseudomonadati</taxon>
        <taxon>Bacteroidota</taxon>
        <taxon>Cytophagia</taxon>
        <taxon>Cytophagales</taxon>
        <taxon>Hymenobacteraceae</taxon>
        <taxon>Hymenobacter</taxon>
    </lineage>
</organism>
<comment type="caution">
    <text evidence="1">The sequence shown here is derived from an EMBL/GenBank/DDBJ whole genome shotgun (WGS) entry which is preliminary data.</text>
</comment>
<protein>
    <submittedName>
        <fullName evidence="1">Uncharacterized protein</fullName>
    </submittedName>
</protein>
<sequence length="72" mass="8102">MVEVFKTNVTAPGHAQRLLDRIHATFAEYRANFDLEDCDNILRVECASGFVLPSCLIRLLRDAGFHAEVLPD</sequence>
<keyword evidence="2" id="KW-1185">Reference proteome</keyword>
<evidence type="ECO:0000313" key="2">
    <source>
        <dbReference type="Proteomes" id="UP001499909"/>
    </source>
</evidence>
<dbReference type="Proteomes" id="UP001499909">
    <property type="component" value="Unassembled WGS sequence"/>
</dbReference>
<dbReference type="RefSeq" id="WP_345113065.1">
    <property type="nucleotide sequence ID" value="NZ_BAABDH010000036.1"/>
</dbReference>
<dbReference type="EMBL" id="BAABDH010000036">
    <property type="protein sequence ID" value="GAA3935617.1"/>
    <property type="molecule type" value="Genomic_DNA"/>
</dbReference>
<accession>A0ABP7N2X7</accession>
<evidence type="ECO:0000313" key="1">
    <source>
        <dbReference type="EMBL" id="GAA3935617.1"/>
    </source>
</evidence>
<proteinExistence type="predicted"/>